<keyword evidence="1" id="KW-0614">Plasmid</keyword>
<name>A0A6M8HZS9_9PROT</name>
<gene>
    <name evidence="1" type="ORF">HN018_27380</name>
</gene>
<organism evidence="1 2">
    <name type="scientific">Lichenicola cladoniae</name>
    <dbReference type="NCBI Taxonomy" id="1484109"/>
    <lineage>
        <taxon>Bacteria</taxon>
        <taxon>Pseudomonadati</taxon>
        <taxon>Pseudomonadota</taxon>
        <taxon>Alphaproteobacteria</taxon>
        <taxon>Acetobacterales</taxon>
        <taxon>Acetobacteraceae</taxon>
        <taxon>Lichenicola</taxon>
    </lineage>
</organism>
<evidence type="ECO:0000313" key="2">
    <source>
        <dbReference type="Proteomes" id="UP000500767"/>
    </source>
</evidence>
<accession>A0A6M8HZS9</accession>
<dbReference type="EMBL" id="CP053712">
    <property type="protein sequence ID" value="QKE93860.1"/>
    <property type="molecule type" value="Genomic_DNA"/>
</dbReference>
<protein>
    <submittedName>
        <fullName evidence="1">Uncharacterized protein</fullName>
    </submittedName>
</protein>
<dbReference type="AlphaFoldDB" id="A0A6M8HZS9"/>
<sequence>MIVPIDETGCKQMADDRQDDLARLRLAIERLTQGLQMVVETQQTHSKMLQELLVAAAAPEPKTSILSDALAEVASGLREQMTSLNSVQRTLAQLPTEVGAAVTQSLQAALAGL</sequence>
<geneLocation type="plasmid" evidence="1 2">
    <name>unnamed5</name>
</geneLocation>
<keyword evidence="2" id="KW-1185">Reference proteome</keyword>
<evidence type="ECO:0000313" key="1">
    <source>
        <dbReference type="EMBL" id="QKE93860.1"/>
    </source>
</evidence>
<dbReference type="KEGG" id="lck:HN018_27380"/>
<proteinExistence type="predicted"/>
<dbReference type="RefSeq" id="WP_172443610.1">
    <property type="nucleotide sequence ID" value="NZ_CP053712.1"/>
</dbReference>
<reference evidence="1 2" key="1">
    <citation type="journal article" date="2014" name="World J. Microbiol. Biotechnol.">
        <title>Biodiversity and physiological characteristics of Antarctic and Arctic lichens-associated bacteria.</title>
        <authorList>
            <person name="Lee Y.M."/>
            <person name="Kim E.H."/>
            <person name="Lee H.K."/>
            <person name="Hong S.G."/>
        </authorList>
    </citation>
    <scope>NUCLEOTIDE SEQUENCE [LARGE SCALE GENOMIC DNA]</scope>
    <source>
        <strain evidence="1 2">PAMC 26569</strain>
        <plasmid evidence="1">unnamed5</plasmid>
    </source>
</reference>
<dbReference type="Proteomes" id="UP000500767">
    <property type="component" value="Plasmid unnamed5"/>
</dbReference>